<organism evidence="2 3">
    <name type="scientific">Penicillium roqueforti (strain FM164)</name>
    <dbReference type="NCBI Taxonomy" id="1365484"/>
    <lineage>
        <taxon>Eukaryota</taxon>
        <taxon>Fungi</taxon>
        <taxon>Dikarya</taxon>
        <taxon>Ascomycota</taxon>
        <taxon>Pezizomycotina</taxon>
        <taxon>Eurotiomycetes</taxon>
        <taxon>Eurotiomycetidae</taxon>
        <taxon>Eurotiales</taxon>
        <taxon>Aspergillaceae</taxon>
        <taxon>Penicillium</taxon>
    </lineage>
</organism>
<name>W6QV00_PENRF</name>
<feature type="region of interest" description="Disordered" evidence="1">
    <location>
        <begin position="300"/>
        <end position="345"/>
    </location>
</feature>
<feature type="compositionally biased region" description="Basic and acidic residues" evidence="1">
    <location>
        <begin position="493"/>
        <end position="503"/>
    </location>
</feature>
<feature type="compositionally biased region" description="Polar residues" evidence="1">
    <location>
        <begin position="322"/>
        <end position="333"/>
    </location>
</feature>
<accession>W6QV00</accession>
<reference evidence="2" key="1">
    <citation type="journal article" date="2014" name="Nat. Commun.">
        <title>Multiple recent horizontal transfers of a large genomic region in cheese making fungi.</title>
        <authorList>
            <person name="Cheeseman K."/>
            <person name="Ropars J."/>
            <person name="Renault P."/>
            <person name="Dupont J."/>
            <person name="Gouzy J."/>
            <person name="Branca A."/>
            <person name="Abraham A.L."/>
            <person name="Ceppi M."/>
            <person name="Conseiller E."/>
            <person name="Debuchy R."/>
            <person name="Malagnac F."/>
            <person name="Goarin A."/>
            <person name="Silar P."/>
            <person name="Lacoste S."/>
            <person name="Sallet E."/>
            <person name="Bensimon A."/>
            <person name="Giraud T."/>
            <person name="Brygoo Y."/>
        </authorList>
    </citation>
    <scope>NUCLEOTIDE SEQUENCE [LARGE SCALE GENOMIC DNA]</scope>
    <source>
        <strain evidence="2">FM164</strain>
    </source>
</reference>
<evidence type="ECO:0000256" key="1">
    <source>
        <dbReference type="SAM" id="MobiDB-lite"/>
    </source>
</evidence>
<dbReference type="STRING" id="1365484.W6QV00"/>
<dbReference type="OrthoDB" id="4471998at2759"/>
<proteinExistence type="predicted"/>
<gene>
    <name evidence="2" type="ORF">PROQFM164_S03g000101</name>
</gene>
<protein>
    <submittedName>
        <fullName evidence="2">Uncharacterized protein</fullName>
    </submittedName>
</protein>
<dbReference type="Proteomes" id="UP000030686">
    <property type="component" value="Unassembled WGS sequence"/>
</dbReference>
<feature type="compositionally biased region" description="Polar residues" evidence="1">
    <location>
        <begin position="482"/>
        <end position="491"/>
    </location>
</feature>
<keyword evidence="3" id="KW-1185">Reference proteome</keyword>
<sequence>MPPEKEARMACDMPGRADFLKQQEILRDHCASALKEHLEDNPDVIWTPEDGEGQPPTTKEEETQLKLIVNIEFDPKTDKPILPPINNRLSDELVYIVSKFTNALELSRRYPYDFDKMGHIKPERVSSGPAPIIWAHGLPFFPIYKGYYILCGREHAKCIGWLLHERTREIMQANPSWSVGAVIAPETAVSAQHTITRQMTQHKPYGPERESRYKGKASARDFVAAEHHLCAVLPDLITREIEVGPLWQAWGYNVRCGPVMRGVRTTIVPKEFFDSHGLEDIDYEHFARPYGNHLLDEDEETDDEMNAGGGNHPGDLAGQSDEVASSRNRSASQMDFGMDGESSMDLSKQATDGIHKEVSEEDPEEFTEEAMEVRMKQVTGEILKDLESTPSGLEEEQHAVSSRIMNTELSLGIWDSIKEFIDERGHDQTSTAALAFTDAVIQIAARAHQTQVQLMSKQPETKQAVTDAATNNTLPIELPNAEQSACEQPGTQRLDHGAARDLSEVDDETGLD</sequence>
<dbReference type="OMA" id="CIGWLLH"/>
<dbReference type="EMBL" id="HG792017">
    <property type="protein sequence ID" value="CDM33377.1"/>
    <property type="molecule type" value="Genomic_DNA"/>
</dbReference>
<feature type="region of interest" description="Disordered" evidence="1">
    <location>
        <begin position="482"/>
        <end position="512"/>
    </location>
</feature>
<evidence type="ECO:0000313" key="3">
    <source>
        <dbReference type="Proteomes" id="UP000030686"/>
    </source>
</evidence>
<dbReference type="AlphaFoldDB" id="W6QV00"/>
<evidence type="ECO:0000313" key="2">
    <source>
        <dbReference type="EMBL" id="CDM33377.1"/>
    </source>
</evidence>